<evidence type="ECO:0000313" key="3">
    <source>
        <dbReference type="Proteomes" id="UP000053647"/>
    </source>
</evidence>
<dbReference type="AlphaFoldDB" id="A0A0C9SRD7"/>
<evidence type="ECO:0000313" key="2">
    <source>
        <dbReference type="EMBL" id="KIJ10369.1"/>
    </source>
</evidence>
<dbReference type="HOGENOM" id="CLU_1015993_0_0_1"/>
<keyword evidence="3" id="KW-1185">Reference proteome</keyword>
<reference evidence="2 3" key="1">
    <citation type="submission" date="2014-06" db="EMBL/GenBank/DDBJ databases">
        <authorList>
            <consortium name="DOE Joint Genome Institute"/>
            <person name="Kuo A."/>
            <person name="Kohler A."/>
            <person name="Nagy L.G."/>
            <person name="Floudas D."/>
            <person name="Copeland A."/>
            <person name="Barry K.W."/>
            <person name="Cichocki N."/>
            <person name="Veneault-Fourrey C."/>
            <person name="LaButti K."/>
            <person name="Lindquist E.A."/>
            <person name="Lipzen A."/>
            <person name="Lundell T."/>
            <person name="Morin E."/>
            <person name="Murat C."/>
            <person name="Sun H."/>
            <person name="Tunlid A."/>
            <person name="Henrissat B."/>
            <person name="Grigoriev I.V."/>
            <person name="Hibbett D.S."/>
            <person name="Martin F."/>
            <person name="Nordberg H.P."/>
            <person name="Cantor M.N."/>
            <person name="Hua S.X."/>
        </authorList>
    </citation>
    <scope>NUCLEOTIDE SEQUENCE [LARGE SCALE GENOMIC DNA]</scope>
    <source>
        <strain evidence="2 3">ATCC 200175</strain>
    </source>
</reference>
<feature type="compositionally biased region" description="Polar residues" evidence="1">
    <location>
        <begin position="224"/>
        <end position="248"/>
    </location>
</feature>
<proteinExistence type="predicted"/>
<feature type="region of interest" description="Disordered" evidence="1">
    <location>
        <begin position="1"/>
        <end position="274"/>
    </location>
</feature>
<dbReference type="Proteomes" id="UP000053647">
    <property type="component" value="Unassembled WGS sequence"/>
</dbReference>
<dbReference type="OrthoDB" id="10538599at2759"/>
<protein>
    <submittedName>
        <fullName evidence="2">Uncharacterized protein</fullName>
    </submittedName>
</protein>
<accession>A0A0C9SRD7</accession>
<evidence type="ECO:0000256" key="1">
    <source>
        <dbReference type="SAM" id="MobiDB-lite"/>
    </source>
</evidence>
<dbReference type="EMBL" id="KN819407">
    <property type="protein sequence ID" value="KIJ10369.1"/>
    <property type="molecule type" value="Genomic_DNA"/>
</dbReference>
<organism evidence="2 3">
    <name type="scientific">Paxillus involutus ATCC 200175</name>
    <dbReference type="NCBI Taxonomy" id="664439"/>
    <lineage>
        <taxon>Eukaryota</taxon>
        <taxon>Fungi</taxon>
        <taxon>Dikarya</taxon>
        <taxon>Basidiomycota</taxon>
        <taxon>Agaricomycotina</taxon>
        <taxon>Agaricomycetes</taxon>
        <taxon>Agaricomycetidae</taxon>
        <taxon>Boletales</taxon>
        <taxon>Paxilineae</taxon>
        <taxon>Paxillaceae</taxon>
        <taxon>Paxillus</taxon>
    </lineage>
</organism>
<sequence length="274" mass="29695">MAQSLPQGLQACQKGHVDPTWPNPLPEAYEHAEWCTSTPDGPPAVPKAHEHGKWPQNNAPTSPGPTSVPNRPRRRHMAHPFPQAFEHAERAQHGPIPSPRRTSTPNVHHNPRWLPNDAAACHKPTRVPNGAQAPQTCPPAAHKGAKRRTTMPDGPSPSPSPTKTQNDARQPDSAPTVPKAHKHTRSPPNGPARSPQPYEHAKQGAHQRQTMHPAFPKAHEHSRWIQNDTAQNGAPPSLRATSMPNGAPTTHIAPNASPTPPPLPLDQAAHPRHP</sequence>
<name>A0A0C9SRD7_PAXIN</name>
<gene>
    <name evidence="2" type="ORF">PAXINDRAFT_16595</name>
</gene>
<reference evidence="3" key="2">
    <citation type="submission" date="2015-01" db="EMBL/GenBank/DDBJ databases">
        <title>Evolutionary Origins and Diversification of the Mycorrhizal Mutualists.</title>
        <authorList>
            <consortium name="DOE Joint Genome Institute"/>
            <consortium name="Mycorrhizal Genomics Consortium"/>
            <person name="Kohler A."/>
            <person name="Kuo A."/>
            <person name="Nagy L.G."/>
            <person name="Floudas D."/>
            <person name="Copeland A."/>
            <person name="Barry K.W."/>
            <person name="Cichocki N."/>
            <person name="Veneault-Fourrey C."/>
            <person name="LaButti K."/>
            <person name="Lindquist E.A."/>
            <person name="Lipzen A."/>
            <person name="Lundell T."/>
            <person name="Morin E."/>
            <person name="Murat C."/>
            <person name="Riley R."/>
            <person name="Ohm R."/>
            <person name="Sun H."/>
            <person name="Tunlid A."/>
            <person name="Henrissat B."/>
            <person name="Grigoriev I.V."/>
            <person name="Hibbett D.S."/>
            <person name="Martin F."/>
        </authorList>
    </citation>
    <scope>NUCLEOTIDE SEQUENCE [LARGE SCALE GENOMIC DNA]</scope>
    <source>
        <strain evidence="3">ATCC 200175</strain>
    </source>
</reference>
<feature type="compositionally biased region" description="Polar residues" evidence="1">
    <location>
        <begin position="55"/>
        <end position="69"/>
    </location>
</feature>